<dbReference type="Gene3D" id="3.30.70.330">
    <property type="match status" value="1"/>
</dbReference>
<feature type="region of interest" description="Disordered" evidence="4">
    <location>
        <begin position="159"/>
        <end position="276"/>
    </location>
</feature>
<accession>A0A7S0KC30</accession>
<feature type="domain" description="CCHC-type" evidence="6">
    <location>
        <begin position="148"/>
        <end position="163"/>
    </location>
</feature>
<evidence type="ECO:0000256" key="3">
    <source>
        <dbReference type="PROSITE-ProRule" id="PRU00176"/>
    </source>
</evidence>
<evidence type="ECO:0008006" key="8">
    <source>
        <dbReference type="Google" id="ProtNLM"/>
    </source>
</evidence>
<dbReference type="GO" id="GO:0008270">
    <property type="term" value="F:zinc ion binding"/>
    <property type="evidence" value="ECO:0007669"/>
    <property type="project" value="UniProtKB-KW"/>
</dbReference>
<dbReference type="GO" id="GO:0005634">
    <property type="term" value="C:nucleus"/>
    <property type="evidence" value="ECO:0007669"/>
    <property type="project" value="TreeGrafter"/>
</dbReference>
<dbReference type="SMART" id="SM00360">
    <property type="entry name" value="RRM"/>
    <property type="match status" value="1"/>
</dbReference>
<keyword evidence="2" id="KW-0863">Zinc-finger</keyword>
<dbReference type="PANTHER" id="PTHR23003">
    <property type="entry name" value="RNA RECOGNITION MOTIF RRM DOMAIN CONTAINING PROTEIN"/>
    <property type="match status" value="1"/>
</dbReference>
<keyword evidence="2" id="KW-0479">Metal-binding</keyword>
<dbReference type="PANTHER" id="PTHR23003:SF3">
    <property type="entry name" value="FI21236P1-RELATED"/>
    <property type="match status" value="1"/>
</dbReference>
<name>A0A7S0KC30_MICPS</name>
<dbReference type="InterPro" id="IPR000504">
    <property type="entry name" value="RRM_dom"/>
</dbReference>
<dbReference type="Pfam" id="PF00076">
    <property type="entry name" value="RRM_1"/>
    <property type="match status" value="1"/>
</dbReference>
<feature type="compositionally biased region" description="Basic and acidic residues" evidence="4">
    <location>
        <begin position="174"/>
        <end position="209"/>
    </location>
</feature>
<dbReference type="AlphaFoldDB" id="A0A7S0KC30"/>
<evidence type="ECO:0000256" key="1">
    <source>
        <dbReference type="ARBA" id="ARBA00022884"/>
    </source>
</evidence>
<evidence type="ECO:0000256" key="4">
    <source>
        <dbReference type="SAM" id="MobiDB-lite"/>
    </source>
</evidence>
<dbReference type="SMART" id="SM00343">
    <property type="entry name" value="ZnF_C2HC"/>
    <property type="match status" value="3"/>
</dbReference>
<evidence type="ECO:0000256" key="2">
    <source>
        <dbReference type="PROSITE-ProRule" id="PRU00047"/>
    </source>
</evidence>
<feature type="domain" description="CCHC-type" evidence="6">
    <location>
        <begin position="244"/>
        <end position="259"/>
    </location>
</feature>
<dbReference type="InterPro" id="IPR012677">
    <property type="entry name" value="Nucleotide-bd_a/b_plait_sf"/>
</dbReference>
<sequence length="305" mass="32967">MSYGPTRGRRGGSGRHDPYGRGGSRGGDYEEEVIEISTNRLYVHNLSWRVSWQDLKDHFRQAGEVVHTKILTEGGPGGRSKGCGIVEMATIDEAARAVEMLSDTNLDGRNILIREDREDRANGGGGGGGGFDRPGGRGGNPARPDDVCNKCGGRGHWAGDCPSQVSVGRGRAPPRREERRKFRDEHDRRGGEKPKRERREPGPDDKCNRCGETGHWARDCPLPRDENAPVRERGPRQPKPDDVCKKCGQTGHWARDCPSGDGAKAADADGDANMDASALDNDLDAYKAEGAAADEAGAAEEMVDA</sequence>
<dbReference type="CDD" id="cd00590">
    <property type="entry name" value="RRM_SF"/>
    <property type="match status" value="1"/>
</dbReference>
<keyword evidence="1 3" id="KW-0694">RNA-binding</keyword>
<evidence type="ECO:0000259" key="5">
    <source>
        <dbReference type="PROSITE" id="PS50102"/>
    </source>
</evidence>
<dbReference type="GO" id="GO:1990904">
    <property type="term" value="C:ribonucleoprotein complex"/>
    <property type="evidence" value="ECO:0007669"/>
    <property type="project" value="TreeGrafter"/>
</dbReference>
<dbReference type="SUPFAM" id="SSF54928">
    <property type="entry name" value="RNA-binding domain, RBD"/>
    <property type="match status" value="1"/>
</dbReference>
<gene>
    <name evidence="7" type="ORF">MSP1404_LOCUS206</name>
</gene>
<dbReference type="PROSITE" id="PS50102">
    <property type="entry name" value="RRM"/>
    <property type="match status" value="1"/>
</dbReference>
<dbReference type="Gene3D" id="4.10.60.10">
    <property type="entry name" value="Zinc finger, CCHC-type"/>
    <property type="match status" value="3"/>
</dbReference>
<keyword evidence="2" id="KW-0862">Zinc</keyword>
<dbReference type="InterPro" id="IPR050374">
    <property type="entry name" value="RRT5_SRSF_SR"/>
</dbReference>
<feature type="domain" description="RRM" evidence="5">
    <location>
        <begin position="39"/>
        <end position="118"/>
    </location>
</feature>
<dbReference type="GO" id="GO:0005737">
    <property type="term" value="C:cytoplasm"/>
    <property type="evidence" value="ECO:0007669"/>
    <property type="project" value="TreeGrafter"/>
</dbReference>
<feature type="region of interest" description="Disordered" evidence="4">
    <location>
        <begin position="112"/>
        <end position="141"/>
    </location>
</feature>
<feature type="region of interest" description="Disordered" evidence="4">
    <location>
        <begin position="1"/>
        <end position="27"/>
    </location>
</feature>
<proteinExistence type="predicted"/>
<reference evidence="7" key="1">
    <citation type="submission" date="2021-01" db="EMBL/GenBank/DDBJ databases">
        <authorList>
            <person name="Corre E."/>
            <person name="Pelletier E."/>
            <person name="Niang G."/>
            <person name="Scheremetjew M."/>
            <person name="Finn R."/>
            <person name="Kale V."/>
            <person name="Holt S."/>
            <person name="Cochrane G."/>
            <person name="Meng A."/>
            <person name="Brown T."/>
            <person name="Cohen L."/>
        </authorList>
    </citation>
    <scope>NUCLEOTIDE SEQUENCE</scope>
    <source>
        <strain evidence="7">CCMP494</strain>
    </source>
</reference>
<feature type="compositionally biased region" description="Gly residues" evidence="4">
    <location>
        <begin position="122"/>
        <end position="139"/>
    </location>
</feature>
<feature type="domain" description="CCHC-type" evidence="6">
    <location>
        <begin position="206"/>
        <end position="221"/>
    </location>
</feature>
<evidence type="ECO:0000313" key="7">
    <source>
        <dbReference type="EMBL" id="CAD8575422.1"/>
    </source>
</evidence>
<dbReference type="PROSITE" id="PS50158">
    <property type="entry name" value="ZF_CCHC"/>
    <property type="match status" value="3"/>
</dbReference>
<feature type="compositionally biased region" description="Basic and acidic residues" evidence="4">
    <location>
        <begin position="112"/>
        <end position="121"/>
    </location>
</feature>
<dbReference type="GO" id="GO:0003729">
    <property type="term" value="F:mRNA binding"/>
    <property type="evidence" value="ECO:0007669"/>
    <property type="project" value="TreeGrafter"/>
</dbReference>
<dbReference type="SUPFAM" id="SSF57756">
    <property type="entry name" value="Retrovirus zinc finger-like domains"/>
    <property type="match status" value="2"/>
</dbReference>
<dbReference type="Pfam" id="PF00098">
    <property type="entry name" value="zf-CCHC"/>
    <property type="match status" value="3"/>
</dbReference>
<dbReference type="InterPro" id="IPR001878">
    <property type="entry name" value="Znf_CCHC"/>
</dbReference>
<evidence type="ECO:0000259" key="6">
    <source>
        <dbReference type="PROSITE" id="PS50158"/>
    </source>
</evidence>
<organism evidence="7">
    <name type="scientific">Micromonas pusilla</name>
    <name type="common">Picoplanktonic green alga</name>
    <name type="synonym">Chromulina pusilla</name>
    <dbReference type="NCBI Taxonomy" id="38833"/>
    <lineage>
        <taxon>Eukaryota</taxon>
        <taxon>Viridiplantae</taxon>
        <taxon>Chlorophyta</taxon>
        <taxon>Mamiellophyceae</taxon>
        <taxon>Mamiellales</taxon>
        <taxon>Mamiellaceae</taxon>
        <taxon>Micromonas</taxon>
    </lineage>
</organism>
<dbReference type="InterPro" id="IPR035979">
    <property type="entry name" value="RBD_domain_sf"/>
</dbReference>
<feature type="compositionally biased region" description="Low complexity" evidence="4">
    <location>
        <begin position="260"/>
        <end position="276"/>
    </location>
</feature>
<feature type="compositionally biased region" description="Basic and acidic residues" evidence="4">
    <location>
        <begin position="215"/>
        <end position="245"/>
    </location>
</feature>
<dbReference type="InterPro" id="IPR036875">
    <property type="entry name" value="Znf_CCHC_sf"/>
</dbReference>
<dbReference type="EMBL" id="HBEV01000247">
    <property type="protein sequence ID" value="CAD8575422.1"/>
    <property type="molecule type" value="Transcribed_RNA"/>
</dbReference>
<protein>
    <recommendedName>
        <fullName evidence="8">RNA binding protein</fullName>
    </recommendedName>
</protein>